<evidence type="ECO:0000313" key="4">
    <source>
        <dbReference type="Proteomes" id="UP000199532"/>
    </source>
</evidence>
<name>A0A1H6Z8B0_9BACT</name>
<dbReference type="PANTHER" id="PTHR10772:SF58">
    <property type="entry name" value="CO-CHAPERONIN GROES"/>
    <property type="match status" value="1"/>
</dbReference>
<evidence type="ECO:0000256" key="1">
    <source>
        <dbReference type="ARBA" id="ARBA00006975"/>
    </source>
</evidence>
<dbReference type="GO" id="GO:0051087">
    <property type="term" value="F:protein-folding chaperone binding"/>
    <property type="evidence" value="ECO:0007669"/>
    <property type="project" value="TreeGrafter"/>
</dbReference>
<dbReference type="AlphaFoldDB" id="A0A1H6Z8B0"/>
<reference evidence="3 4" key="1">
    <citation type="submission" date="2016-10" db="EMBL/GenBank/DDBJ databases">
        <authorList>
            <person name="de Groot N.N."/>
        </authorList>
    </citation>
    <scope>NUCLEOTIDE SEQUENCE [LARGE SCALE GENOMIC DNA]</scope>
    <source>
        <strain evidence="3 4">DSM 19938</strain>
    </source>
</reference>
<sequence length="126" mass="14375">MYEVTADNRLRRLIIVGDRVLIKPKSPTDRTNSGLYLPPTVTEKEQVQSGYVIKVGPGYPIPSASEDEPWKETEEKLKYMPLQAKEGDIAIYLQRNAIDLEYDGEKYVIVPQGSILMLDRSEDLFE</sequence>
<evidence type="ECO:0000313" key="3">
    <source>
        <dbReference type="EMBL" id="SEJ49701.1"/>
    </source>
</evidence>
<dbReference type="PANTHER" id="PTHR10772">
    <property type="entry name" value="10 KDA HEAT SHOCK PROTEIN"/>
    <property type="match status" value="1"/>
</dbReference>
<dbReference type="EMBL" id="FNXY01000008">
    <property type="protein sequence ID" value="SEJ49701.1"/>
    <property type="molecule type" value="Genomic_DNA"/>
</dbReference>
<dbReference type="InterPro" id="IPR020818">
    <property type="entry name" value="Chaperonin_GroES"/>
</dbReference>
<dbReference type="GO" id="GO:0044183">
    <property type="term" value="F:protein folding chaperone"/>
    <property type="evidence" value="ECO:0007669"/>
    <property type="project" value="InterPro"/>
</dbReference>
<protein>
    <submittedName>
        <fullName evidence="3">Co-chaperonin GroES (HSP10)</fullName>
    </submittedName>
</protein>
<evidence type="ECO:0000256" key="2">
    <source>
        <dbReference type="ARBA" id="ARBA00023186"/>
    </source>
</evidence>
<dbReference type="Proteomes" id="UP000199532">
    <property type="component" value="Unassembled WGS sequence"/>
</dbReference>
<gene>
    <name evidence="3" type="ORF">SAMN04487995_5017</name>
</gene>
<dbReference type="RefSeq" id="WP_090339592.1">
    <property type="nucleotide sequence ID" value="NZ_FNXY01000008.1"/>
</dbReference>
<dbReference type="CDD" id="cd00320">
    <property type="entry name" value="cpn10"/>
    <property type="match status" value="1"/>
</dbReference>
<dbReference type="OrthoDB" id="9801482at2"/>
<comment type="similarity">
    <text evidence="1">Belongs to the GroES chaperonin family.</text>
</comment>
<dbReference type="SUPFAM" id="SSF50129">
    <property type="entry name" value="GroES-like"/>
    <property type="match status" value="1"/>
</dbReference>
<dbReference type="Pfam" id="PF00166">
    <property type="entry name" value="Cpn10"/>
    <property type="match status" value="1"/>
</dbReference>
<accession>A0A1H6Z8B0</accession>
<dbReference type="InterPro" id="IPR011032">
    <property type="entry name" value="GroES-like_sf"/>
</dbReference>
<dbReference type="GO" id="GO:0005524">
    <property type="term" value="F:ATP binding"/>
    <property type="evidence" value="ECO:0007669"/>
    <property type="project" value="InterPro"/>
</dbReference>
<dbReference type="InterPro" id="IPR037124">
    <property type="entry name" value="Chaperonin_GroES_sf"/>
</dbReference>
<organism evidence="3 4">
    <name type="scientific">Dyadobacter koreensis</name>
    <dbReference type="NCBI Taxonomy" id="408657"/>
    <lineage>
        <taxon>Bacteria</taxon>
        <taxon>Pseudomonadati</taxon>
        <taxon>Bacteroidota</taxon>
        <taxon>Cytophagia</taxon>
        <taxon>Cytophagales</taxon>
        <taxon>Spirosomataceae</taxon>
        <taxon>Dyadobacter</taxon>
    </lineage>
</organism>
<keyword evidence="4" id="KW-1185">Reference proteome</keyword>
<keyword evidence="2" id="KW-0143">Chaperone</keyword>
<dbReference type="STRING" id="408657.SAMN04487995_5017"/>
<dbReference type="GO" id="GO:0046872">
    <property type="term" value="F:metal ion binding"/>
    <property type="evidence" value="ECO:0007669"/>
    <property type="project" value="TreeGrafter"/>
</dbReference>
<dbReference type="Gene3D" id="2.30.33.40">
    <property type="entry name" value="GroES chaperonin"/>
    <property type="match status" value="1"/>
</dbReference>
<dbReference type="GO" id="GO:0051082">
    <property type="term" value="F:unfolded protein binding"/>
    <property type="evidence" value="ECO:0007669"/>
    <property type="project" value="TreeGrafter"/>
</dbReference>
<dbReference type="SMART" id="SM00883">
    <property type="entry name" value="Cpn10"/>
    <property type="match status" value="1"/>
</dbReference>
<proteinExistence type="inferred from homology"/>